<evidence type="ECO:0000313" key="2">
    <source>
        <dbReference type="Proteomes" id="UP000222831"/>
    </source>
</evidence>
<organism evidence="1 2">
    <name type="scientific">Ralstonia phage RP12</name>
    <dbReference type="NCBI Taxonomy" id="1923889"/>
    <lineage>
        <taxon>Viruses</taxon>
        <taxon>Duplodnaviria</taxon>
        <taxon>Heunggongvirae</taxon>
        <taxon>Uroviricota</taxon>
        <taxon>Caudoviricetes</taxon>
        <taxon>Chimalliviridae</taxon>
        <taxon>Ripduovirus</taxon>
        <taxon>Ripduovirus RP12</taxon>
    </lineage>
</organism>
<name>A0A1L7N0S1_9CAUD</name>
<dbReference type="KEGG" id="vg:40074490"/>
<reference evidence="1 2" key="1">
    <citation type="submission" date="2016-12" db="EMBL/GenBank/DDBJ databases">
        <title>Characterization of two jumbo phages RP12 and RP31 infecting the phytopathogen Ralstonia solanacearum.</title>
        <authorList>
            <person name="Kawasaki T."/>
            <person name="Yoshikawa G."/>
            <person name="Ogata H."/>
            <person name="Yamada T."/>
        </authorList>
    </citation>
    <scope>NUCLEOTIDE SEQUENCE [LARGE SCALE GENOMIC DNA]</scope>
    <source>
        <strain evidence="1 2">RP12</strain>
    </source>
</reference>
<evidence type="ECO:0000313" key="1">
    <source>
        <dbReference type="EMBL" id="BAW19069.1"/>
    </source>
</evidence>
<dbReference type="GeneID" id="40074490"/>
<keyword evidence="2" id="KW-1185">Reference proteome</keyword>
<protein>
    <submittedName>
        <fullName evidence="1">Uncharacterized protein</fullName>
    </submittedName>
</protein>
<dbReference type="EMBL" id="AP017924">
    <property type="protein sequence ID" value="BAW19069.1"/>
    <property type="molecule type" value="Genomic_DNA"/>
</dbReference>
<accession>A0A1L7N0S1</accession>
<sequence length="187" mass="20784">MQEKQFAFIPWWIIPVLKRNSLKTEDLLSFERIRPFFSTEDLTSLAALGYQAQLFAGNGVGSDTISWTARWLASASDARVQQAITDIAALAASELTQEETLRRLVVEPSSAVSVSAGYVPPAETFEVSLMGDLAIAVVLKQGFTLAEHVKNSINLLRCMAKQLYVYEDYHELVSRPVGQAYIESLMH</sequence>
<dbReference type="RefSeq" id="YP_009598788.1">
    <property type="nucleotide sequence ID" value="NC_041911.1"/>
</dbReference>
<dbReference type="Proteomes" id="UP000222831">
    <property type="component" value="Segment"/>
</dbReference>
<proteinExistence type="predicted"/>